<dbReference type="CDD" id="cd17933">
    <property type="entry name" value="DEXSc_RecD-like"/>
    <property type="match status" value="1"/>
</dbReference>
<protein>
    <submittedName>
        <fullName evidence="3">Conjugal transfer protein</fullName>
    </submittedName>
</protein>
<name>A0A1V9G9H6_9BACT</name>
<evidence type="ECO:0000256" key="1">
    <source>
        <dbReference type="SAM" id="MobiDB-lite"/>
    </source>
</evidence>
<feature type="compositionally biased region" description="Low complexity" evidence="1">
    <location>
        <begin position="883"/>
        <end position="899"/>
    </location>
</feature>
<evidence type="ECO:0000259" key="2">
    <source>
        <dbReference type="Pfam" id="PF08751"/>
    </source>
</evidence>
<dbReference type="STRING" id="1703345.A3860_02410"/>
<reference evidence="3 4" key="1">
    <citation type="submission" date="2016-03" db="EMBL/GenBank/DDBJ databases">
        <title>Niastella vici sp. nov., isolated from farmland soil.</title>
        <authorList>
            <person name="Chen L."/>
            <person name="Wang D."/>
            <person name="Yang S."/>
            <person name="Wang G."/>
        </authorList>
    </citation>
    <scope>NUCLEOTIDE SEQUENCE [LARGE SCALE GENOMIC DNA]</scope>
    <source>
        <strain evidence="3 4">DJ57</strain>
    </source>
</reference>
<dbReference type="SUPFAM" id="SSF55464">
    <property type="entry name" value="Origin of replication-binding domain, RBD-like"/>
    <property type="match status" value="1"/>
</dbReference>
<dbReference type="NCBIfam" id="NF041492">
    <property type="entry name" value="MobF"/>
    <property type="match status" value="1"/>
</dbReference>
<dbReference type="Pfam" id="PF08751">
    <property type="entry name" value="TrwC"/>
    <property type="match status" value="1"/>
</dbReference>
<sequence length="917" mass="101027">MLRMIQVKSAAHAEDYFNDALSQAGYYINDQQESPGQFQGKIADRLRITGPATKEVFHSLCWNINPVTGQTLTQRTTEDRTVYYDITALCPKSVSIAYAVYGHEDILTAFQESVNETMLDIQDDAQTRVRKNGQNDNRQTGELLWSGFDHSTARPVDDDTNPDPHLHRHNTVFNVTWDEAEQVYKAGQFQFIKRDMPYYQARYHKKLADKLMALGYSIRKTATFFELDGIPQPVIDLFSKRNQEVNRIARENNITDTAELDQLAAQTRAKKKKNISMAELQADWHRQIAELNLHNSDSSGNLKNVIPQQQTITITPAQCIDHALSKCFERASVAHDRRILAAAYRYGLGHAGITLDAITDAFNRDKRIIRRIQDGSKLMCTTHEVLAEEQRMVRLAMAGKGCCVPLYSEAPPLTATGEHAAAITHVLTTTDRVSNVQGGAGTGKTTLMKELVRHIQGTGINPVMVAPTANASRGVMREEGFSDADTVARLLVDPDMQDALQDGALIVDEAGLLGVKEMAAVLQLATDRNARVLLFGDTRQHNSVIRGDALRILNTVAGIKAAEVNKIYRQRHECYRKAVEDIAAGNIQSAFERLEEFNAITEIDTASLNAQLVSDYMAAITKGNTALVVSPTHQQGEAVTADLRKALRAAGTIGPEDINVTRYINLNYTEAEKADPCMYQPGLAVQFNQNLKGIARGSIWQVNEASGNSVIMTEANGATLPLPLDKAHQFTVYRKITIPLAIGDTVTITRGSFDRNGKRLNNGQSLKVASIDDNGVIALVSPASGAEYRIGVDFGHINHGYTTTSHAAQGKTVDEVFIAMPAVTFAAASLKQFYVSVSRARDMVRVYTECKEALLDHVSETGDRQSALELMGGDNLSQFIATQQAQPKQPAPPQAQVEPQQPPRIESTVRSYAPKPV</sequence>
<dbReference type="Pfam" id="PF13604">
    <property type="entry name" value="AAA_30"/>
    <property type="match status" value="1"/>
</dbReference>
<dbReference type="SUPFAM" id="SSF52540">
    <property type="entry name" value="P-loop containing nucleoside triphosphate hydrolases"/>
    <property type="match status" value="2"/>
</dbReference>
<proteinExistence type="predicted"/>
<dbReference type="CDD" id="cd18809">
    <property type="entry name" value="SF1_C_RecD"/>
    <property type="match status" value="1"/>
</dbReference>
<dbReference type="InterPro" id="IPR014862">
    <property type="entry name" value="TrwC"/>
</dbReference>
<comment type="caution">
    <text evidence="3">The sequence shown here is derived from an EMBL/GenBank/DDBJ whole genome shotgun (WGS) entry which is preliminary data.</text>
</comment>
<gene>
    <name evidence="3" type="ORF">A3860_02410</name>
</gene>
<dbReference type="Gene3D" id="3.40.50.300">
    <property type="entry name" value="P-loop containing nucleotide triphosphate hydrolases"/>
    <property type="match status" value="2"/>
</dbReference>
<dbReference type="Proteomes" id="UP000192796">
    <property type="component" value="Unassembled WGS sequence"/>
</dbReference>
<evidence type="ECO:0000313" key="3">
    <source>
        <dbReference type="EMBL" id="OQP67232.1"/>
    </source>
</evidence>
<dbReference type="EMBL" id="LVYD01000001">
    <property type="protein sequence ID" value="OQP67232.1"/>
    <property type="molecule type" value="Genomic_DNA"/>
</dbReference>
<dbReference type="OrthoDB" id="1826980at2"/>
<organism evidence="3 4">
    <name type="scientific">Niastella vici</name>
    <dbReference type="NCBI Taxonomy" id="1703345"/>
    <lineage>
        <taxon>Bacteria</taxon>
        <taxon>Pseudomonadati</taxon>
        <taxon>Bacteroidota</taxon>
        <taxon>Chitinophagia</taxon>
        <taxon>Chitinophagales</taxon>
        <taxon>Chitinophagaceae</taxon>
        <taxon>Niastella</taxon>
    </lineage>
</organism>
<dbReference type="InterPro" id="IPR027417">
    <property type="entry name" value="P-loop_NTPase"/>
</dbReference>
<feature type="region of interest" description="Disordered" evidence="1">
    <location>
        <begin position="883"/>
        <end position="917"/>
    </location>
</feature>
<accession>A0A1V9G9H6</accession>
<dbReference type="AlphaFoldDB" id="A0A1V9G9H6"/>
<keyword evidence="4" id="KW-1185">Reference proteome</keyword>
<evidence type="ECO:0000313" key="4">
    <source>
        <dbReference type="Proteomes" id="UP000192796"/>
    </source>
</evidence>
<feature type="domain" description="TrwC relaxase" evidence="2">
    <location>
        <begin position="11"/>
        <end position="290"/>
    </location>
</feature>